<gene>
    <name evidence="2" type="ORF">NO713_05435</name>
</gene>
<organism evidence="2 3">
    <name type="scientific">Planktothrix pseudagardhii</name>
    <dbReference type="NCBI Taxonomy" id="132604"/>
    <lineage>
        <taxon>Bacteria</taxon>
        <taxon>Bacillati</taxon>
        <taxon>Cyanobacteriota</taxon>
        <taxon>Cyanophyceae</taxon>
        <taxon>Oscillatoriophycideae</taxon>
        <taxon>Oscillatoriales</taxon>
        <taxon>Microcoleaceae</taxon>
        <taxon>Planktothrix</taxon>
    </lineage>
</organism>
<protein>
    <submittedName>
        <fullName evidence="2">Uncharacterized protein</fullName>
    </submittedName>
</protein>
<dbReference type="AlphaFoldDB" id="A0A9W4CTY3"/>
<feature type="transmembrane region" description="Helical" evidence="1">
    <location>
        <begin position="187"/>
        <end position="207"/>
    </location>
</feature>
<feature type="transmembrane region" description="Helical" evidence="1">
    <location>
        <begin position="292"/>
        <end position="313"/>
    </location>
</feature>
<dbReference type="EMBL" id="LR882967">
    <property type="protein sequence ID" value="CAD5985628.1"/>
    <property type="molecule type" value="Genomic_DNA"/>
</dbReference>
<dbReference type="KEGG" id="ppsu:NO713_05435"/>
<keyword evidence="1" id="KW-0812">Transmembrane</keyword>
<evidence type="ECO:0000313" key="3">
    <source>
        <dbReference type="Proteomes" id="UP001153719"/>
    </source>
</evidence>
<keyword evidence="1" id="KW-1133">Transmembrane helix</keyword>
<accession>A0A9W4CTY3</accession>
<keyword evidence="1" id="KW-0472">Membrane</keyword>
<proteinExistence type="predicted"/>
<reference evidence="2" key="1">
    <citation type="submission" date="2020-09" db="EMBL/GenBank/DDBJ databases">
        <authorList>
            <person name="Blom J."/>
        </authorList>
    </citation>
    <scope>NUCLEOTIDE SEQUENCE</scope>
    <source>
        <strain evidence="2">No.713</strain>
    </source>
</reference>
<name>A0A9W4CTY3_9CYAN</name>
<evidence type="ECO:0000256" key="1">
    <source>
        <dbReference type="SAM" id="Phobius"/>
    </source>
</evidence>
<dbReference type="RefSeq" id="WP_254175058.1">
    <property type="nucleotide sequence ID" value="NZ_LR882967.1"/>
</dbReference>
<keyword evidence="3" id="KW-1185">Reference proteome</keyword>
<sequence length="338" mass="38270">MNFPAMLDVAIGLFFIYLILSLLASGIQELIATILEWRAKQLKEAIKILLGDNEASDPSAQQAQKIADDLWNHPLIQSLNQRKIRRSSFGPSYISSKMFAAALLEVLKTDYDLDISGTMNGIVESINQNKKLDPEIRRRIYSIALIAQRKATASENGIKFLEKEIKIWFDQSMERASGVYNRNVKGFAFFMGFIVVTLINADTFHILERLNKDAALRSSINQVATQVMTDYKEPIEECLKQAKTQKEQNKCFDKINTSLDQITMPLGWDTSTIEKFTKQLHPLDLNNIRDRVLVIFGWLLSAATIAMGAPFWFELLGKFINVRNAGQVPESTSKDKLS</sequence>
<dbReference type="Proteomes" id="UP001153719">
    <property type="component" value="Chromosome"/>
</dbReference>
<evidence type="ECO:0000313" key="2">
    <source>
        <dbReference type="EMBL" id="CAD5985628.1"/>
    </source>
</evidence>